<dbReference type="RefSeq" id="WP_238597589.1">
    <property type="nucleotide sequence ID" value="NZ_CP093217.1"/>
</dbReference>
<organism evidence="2 3">
    <name type="scientific">Staphylococcus edaphicus</name>
    <dbReference type="NCBI Taxonomy" id="1955013"/>
    <lineage>
        <taxon>Bacteria</taxon>
        <taxon>Bacillati</taxon>
        <taxon>Bacillota</taxon>
        <taxon>Bacilli</taxon>
        <taxon>Bacillales</taxon>
        <taxon>Staphylococcaceae</taxon>
        <taxon>Staphylococcus</taxon>
    </lineage>
</organism>
<keyword evidence="1" id="KW-0175">Coiled coil</keyword>
<feature type="coiled-coil region" evidence="1">
    <location>
        <begin position="24"/>
        <end position="51"/>
    </location>
</feature>
<accession>A0ABY4QC82</accession>
<evidence type="ECO:0000313" key="3">
    <source>
        <dbReference type="Proteomes" id="UP001056588"/>
    </source>
</evidence>
<gene>
    <name evidence="2" type="ORF">MNY58_00225</name>
</gene>
<dbReference type="EMBL" id="CP093217">
    <property type="protein sequence ID" value="UQW81589.1"/>
    <property type="molecule type" value="Genomic_DNA"/>
</dbReference>
<evidence type="ECO:0000313" key="2">
    <source>
        <dbReference type="EMBL" id="UQW81589.1"/>
    </source>
</evidence>
<protein>
    <submittedName>
        <fullName evidence="2">Uncharacterized protein</fullName>
    </submittedName>
</protein>
<dbReference type="Proteomes" id="UP001056588">
    <property type="component" value="Chromosome"/>
</dbReference>
<sequence length="112" mass="12827">MRKLDIVEGGKKLIEETAKRGKELAELQMLKHNMKDELKNMIENEKELINECPEEIDGLVKEIFNLKGTLIYGFEGKTGDAMVETTANYHSKVLDDSENVKECVDSCKLYSW</sequence>
<proteinExistence type="predicted"/>
<evidence type="ECO:0000256" key="1">
    <source>
        <dbReference type="SAM" id="Coils"/>
    </source>
</evidence>
<name>A0ABY4QC82_9STAP</name>
<reference evidence="2" key="1">
    <citation type="submission" date="2022-03" db="EMBL/GenBank/DDBJ databases">
        <title>Complete Genome Sequence of Staphylococcus edaphicus strain CCM 8731.</title>
        <authorList>
            <person name="Rimmer C.O."/>
            <person name="Thomas J.C."/>
        </authorList>
    </citation>
    <scope>NUCLEOTIDE SEQUENCE</scope>
    <source>
        <strain evidence="2">CCM 8731</strain>
    </source>
</reference>
<keyword evidence="3" id="KW-1185">Reference proteome</keyword>